<dbReference type="Pfam" id="PF13356">
    <property type="entry name" value="Arm-DNA-bind_3"/>
    <property type="match status" value="1"/>
</dbReference>
<protein>
    <recommendedName>
        <fullName evidence="1">Integrase DNA-binding domain-containing protein</fullName>
    </recommendedName>
</protein>
<sequence length="126" mass="13828">MAVINLTEARIRNLEPGSGIWRDEQVKGLMVICHATTKTYAVQGDVRRNGRHVRTVRVKIDRVDRIGLREARNRAKAIMSQIQSGVDPTAKTAETGITISQALDAHLGEKPFRTVNRPGFAGGVLA</sequence>
<dbReference type="KEGG" id="bvr:BVIR_1485"/>
<dbReference type="STRING" id="1079.BVIR_1485"/>
<keyword evidence="4" id="KW-1185">Reference proteome</keyword>
<evidence type="ECO:0000313" key="3">
    <source>
        <dbReference type="EMBL" id="CUU41931.1"/>
    </source>
</evidence>
<reference evidence="3" key="2">
    <citation type="submission" date="2015-11" db="EMBL/GenBank/DDBJ databases">
        <authorList>
            <person name="Zhang Y."/>
            <person name="Guo Z."/>
        </authorList>
    </citation>
    <scope>NUCLEOTIDE SEQUENCE</scope>
    <source>
        <strain evidence="3">1</strain>
    </source>
</reference>
<reference evidence="4" key="3">
    <citation type="journal article" date="2016" name="Genome Announc.">
        <title>Revised genome sequence of the purple photosynthetic bacterium Blastochloris viridis.</title>
        <authorList>
            <person name="Liu L.N."/>
            <person name="Faulkner M."/>
            <person name="Liu X."/>
            <person name="Huang F."/>
            <person name="Darby A.C."/>
            <person name="Hall N."/>
        </authorList>
    </citation>
    <scope>NUCLEOTIDE SEQUENCE [LARGE SCALE GENOMIC DNA]</scope>
    <source>
        <strain evidence="4">ATCC 19567 / DSM 133 / F</strain>
    </source>
</reference>
<dbReference type="RefSeq" id="WP_055037084.1">
    <property type="nucleotide sequence ID" value="NZ_AP014854.2"/>
</dbReference>
<evidence type="ECO:0000259" key="1">
    <source>
        <dbReference type="Pfam" id="PF13356"/>
    </source>
</evidence>
<name>A0A0H5BI81_BLAVI</name>
<evidence type="ECO:0000313" key="4">
    <source>
        <dbReference type="Proteomes" id="UP000065734"/>
    </source>
</evidence>
<accession>A0A0H5BI81</accession>
<dbReference type="AlphaFoldDB" id="A0A0H5BI81"/>
<organism evidence="3 4">
    <name type="scientific">Blastochloris viridis</name>
    <name type="common">Rhodopseudomonas viridis</name>
    <dbReference type="NCBI Taxonomy" id="1079"/>
    <lineage>
        <taxon>Bacteria</taxon>
        <taxon>Pseudomonadati</taxon>
        <taxon>Pseudomonadota</taxon>
        <taxon>Alphaproteobacteria</taxon>
        <taxon>Hyphomicrobiales</taxon>
        <taxon>Blastochloridaceae</taxon>
        <taxon>Blastochloris</taxon>
    </lineage>
</organism>
<proteinExistence type="predicted"/>
<evidence type="ECO:0000313" key="2">
    <source>
        <dbReference type="EMBL" id="BAS00860.1"/>
    </source>
</evidence>
<dbReference type="PATRIC" id="fig|1079.6.peg.1541"/>
<dbReference type="InterPro" id="IPR038488">
    <property type="entry name" value="Integrase_DNA-bd_sf"/>
</dbReference>
<dbReference type="InterPro" id="IPR025166">
    <property type="entry name" value="Integrase_DNA_bind_dom"/>
</dbReference>
<gene>
    <name evidence="2" type="ORF">BV133_3266</name>
    <name evidence="3" type="ORF">BVIRIDIS_09300</name>
</gene>
<feature type="domain" description="Integrase DNA-binding" evidence="1">
    <location>
        <begin position="6"/>
        <end position="93"/>
    </location>
</feature>
<dbReference type="Gene3D" id="3.30.160.390">
    <property type="entry name" value="Integrase, DNA-binding domain"/>
    <property type="match status" value="1"/>
</dbReference>
<dbReference type="Proteomes" id="UP000065734">
    <property type="component" value="Chromosome I"/>
</dbReference>
<dbReference type="EMBL" id="AP014854">
    <property type="protein sequence ID" value="BAS00860.1"/>
    <property type="molecule type" value="Genomic_DNA"/>
</dbReference>
<reference evidence="2" key="1">
    <citation type="journal article" date="2015" name="Genome Announc.">
        <title>Complete Genome Sequence of the Bacteriochlorophyll b-Producing Photosynthetic Bacterium Blastochloris viridis.</title>
        <authorList>
            <person name="Tsukatani Y."/>
            <person name="Hirose Y."/>
            <person name="Harada J."/>
            <person name="Misawa N."/>
            <person name="Mori K."/>
            <person name="Inoue K."/>
            <person name="Tamiaki H."/>
        </authorList>
    </citation>
    <scope>NUCLEOTIDE SEQUENCE [LARGE SCALE GENOMIC DNA]</scope>
    <source>
        <strain evidence="2">DSM 133</strain>
    </source>
</reference>
<dbReference type="EMBL" id="LN907867">
    <property type="protein sequence ID" value="CUU41931.1"/>
    <property type="molecule type" value="Genomic_DNA"/>
</dbReference>